<dbReference type="Pfam" id="PF04542">
    <property type="entry name" value="Sigma70_r2"/>
    <property type="match status" value="1"/>
</dbReference>
<dbReference type="PANTHER" id="PTHR43133">
    <property type="entry name" value="RNA POLYMERASE ECF-TYPE SIGMA FACTO"/>
    <property type="match status" value="1"/>
</dbReference>
<comment type="caution">
    <text evidence="7">The sequence shown here is derived from an EMBL/GenBank/DDBJ whole genome shotgun (WGS) entry which is preliminary data.</text>
</comment>
<keyword evidence="3" id="KW-0731">Sigma factor</keyword>
<keyword evidence="2" id="KW-0805">Transcription regulation</keyword>
<evidence type="ECO:0000256" key="1">
    <source>
        <dbReference type="ARBA" id="ARBA00010641"/>
    </source>
</evidence>
<dbReference type="InterPro" id="IPR036388">
    <property type="entry name" value="WH-like_DNA-bd_sf"/>
</dbReference>
<evidence type="ECO:0000256" key="4">
    <source>
        <dbReference type="ARBA" id="ARBA00023163"/>
    </source>
</evidence>
<dbReference type="InterPro" id="IPR014284">
    <property type="entry name" value="RNA_pol_sigma-70_dom"/>
</dbReference>
<dbReference type="InterPro" id="IPR039425">
    <property type="entry name" value="RNA_pol_sigma-70-like"/>
</dbReference>
<dbReference type="Pfam" id="PF08281">
    <property type="entry name" value="Sigma70_r4_2"/>
    <property type="match status" value="1"/>
</dbReference>
<comment type="similarity">
    <text evidence="1">Belongs to the sigma-70 factor family. ECF subfamily.</text>
</comment>
<dbReference type="Gene3D" id="1.10.1740.10">
    <property type="match status" value="1"/>
</dbReference>
<dbReference type="RefSeq" id="WP_322445728.1">
    <property type="nucleotide sequence ID" value="NZ_JAXOFX010000003.1"/>
</dbReference>
<evidence type="ECO:0000259" key="5">
    <source>
        <dbReference type="Pfam" id="PF04542"/>
    </source>
</evidence>
<dbReference type="PANTHER" id="PTHR43133:SF60">
    <property type="entry name" value="RNA POLYMERASE SIGMA FACTOR SIGV"/>
    <property type="match status" value="1"/>
</dbReference>
<dbReference type="SUPFAM" id="SSF88946">
    <property type="entry name" value="Sigma2 domain of RNA polymerase sigma factors"/>
    <property type="match status" value="1"/>
</dbReference>
<dbReference type="InterPro" id="IPR007627">
    <property type="entry name" value="RNA_pol_sigma70_r2"/>
</dbReference>
<feature type="domain" description="RNA polymerase sigma-70 region 2" evidence="5">
    <location>
        <begin position="25"/>
        <end position="89"/>
    </location>
</feature>
<dbReference type="InterPro" id="IPR013324">
    <property type="entry name" value="RNA_pol_sigma_r3/r4-like"/>
</dbReference>
<evidence type="ECO:0000259" key="6">
    <source>
        <dbReference type="Pfam" id="PF08281"/>
    </source>
</evidence>
<evidence type="ECO:0000313" key="7">
    <source>
        <dbReference type="EMBL" id="MDZ5471433.1"/>
    </source>
</evidence>
<dbReference type="InterPro" id="IPR013325">
    <property type="entry name" value="RNA_pol_sigma_r2"/>
</dbReference>
<dbReference type="SUPFAM" id="SSF88659">
    <property type="entry name" value="Sigma3 and sigma4 domains of RNA polymerase sigma factors"/>
    <property type="match status" value="1"/>
</dbReference>
<dbReference type="Gene3D" id="1.10.10.10">
    <property type="entry name" value="Winged helix-like DNA-binding domain superfamily/Winged helix DNA-binding domain"/>
    <property type="match status" value="1"/>
</dbReference>
<proteinExistence type="inferred from homology"/>
<reference evidence="7 8" key="1">
    <citation type="submission" date="2023-11" db="EMBL/GenBank/DDBJ databases">
        <title>Bacillus jintuensis, isolated from a mudflat on the Beibu Gulf coast.</title>
        <authorList>
            <person name="Li M."/>
        </authorList>
    </citation>
    <scope>NUCLEOTIDE SEQUENCE [LARGE SCALE GENOMIC DNA]</scope>
    <source>
        <strain evidence="7 8">31A1R</strain>
    </source>
</reference>
<dbReference type="EMBL" id="JAXOFX010000003">
    <property type="protein sequence ID" value="MDZ5471433.1"/>
    <property type="molecule type" value="Genomic_DNA"/>
</dbReference>
<protein>
    <submittedName>
        <fullName evidence="7">Sigma-70 family RNA polymerase sigma factor</fullName>
    </submittedName>
</protein>
<dbReference type="NCBIfam" id="TIGR02937">
    <property type="entry name" value="sigma70-ECF"/>
    <property type="match status" value="1"/>
</dbReference>
<gene>
    <name evidence="7" type="ORF">SM124_06695</name>
</gene>
<dbReference type="NCBIfam" id="NF006930">
    <property type="entry name" value="PRK09415.1"/>
    <property type="match status" value="1"/>
</dbReference>
<dbReference type="InterPro" id="IPR013249">
    <property type="entry name" value="RNA_pol_sigma70_r4_t2"/>
</dbReference>
<sequence length="185" mass="22436">MIERKREQMSHINENMSKEERLEWLMNEYGRTVTRLAFNYMKQKQLAEDVAQEVFIKCYENLDGFRNESSYKTWVYRITVNLCKDKLKSWAYRNILVTEFFSKTKKTNSTPESELLDSEDRRLISEKILSLPVKYREIVILYYYEELSYNEISDLLQLNMPTVKSRLHRARHLLKNLLERSRDNE</sequence>
<name>A0ABU5IW95_9BACI</name>
<evidence type="ECO:0000256" key="3">
    <source>
        <dbReference type="ARBA" id="ARBA00023082"/>
    </source>
</evidence>
<keyword evidence="4" id="KW-0804">Transcription</keyword>
<dbReference type="CDD" id="cd06171">
    <property type="entry name" value="Sigma70_r4"/>
    <property type="match status" value="1"/>
</dbReference>
<evidence type="ECO:0000256" key="2">
    <source>
        <dbReference type="ARBA" id="ARBA00023015"/>
    </source>
</evidence>
<accession>A0ABU5IW95</accession>
<dbReference type="Proteomes" id="UP001290455">
    <property type="component" value="Unassembled WGS sequence"/>
</dbReference>
<keyword evidence="8" id="KW-1185">Reference proteome</keyword>
<evidence type="ECO:0000313" key="8">
    <source>
        <dbReference type="Proteomes" id="UP001290455"/>
    </source>
</evidence>
<feature type="domain" description="RNA polymerase sigma factor 70 region 4 type 2" evidence="6">
    <location>
        <begin position="122"/>
        <end position="171"/>
    </location>
</feature>
<organism evidence="7 8">
    <name type="scientific">Robertmurraya mangrovi</name>
    <dbReference type="NCBI Taxonomy" id="3098077"/>
    <lineage>
        <taxon>Bacteria</taxon>
        <taxon>Bacillati</taxon>
        <taxon>Bacillota</taxon>
        <taxon>Bacilli</taxon>
        <taxon>Bacillales</taxon>
        <taxon>Bacillaceae</taxon>
        <taxon>Robertmurraya</taxon>
    </lineage>
</organism>